<keyword evidence="13" id="KW-0238">DNA-binding</keyword>
<dbReference type="PANTHER" id="PTHR37984">
    <property type="entry name" value="PROTEIN CBG26694"/>
    <property type="match status" value="1"/>
</dbReference>
<name>A0A6L2JBU5_TANCI</name>
<evidence type="ECO:0000256" key="14">
    <source>
        <dbReference type="ARBA" id="ARBA00023172"/>
    </source>
</evidence>
<dbReference type="SUPFAM" id="SSF56672">
    <property type="entry name" value="DNA/RNA polymerases"/>
    <property type="match status" value="1"/>
</dbReference>
<feature type="domain" description="Tf2-1-like SH3-like" evidence="18">
    <location>
        <begin position="718"/>
        <end position="768"/>
    </location>
</feature>
<evidence type="ECO:0000256" key="12">
    <source>
        <dbReference type="ARBA" id="ARBA00022932"/>
    </source>
</evidence>
<accession>A0A6L2JBU5</accession>
<keyword evidence="8" id="KW-0378">Hydrolase</keyword>
<sequence>MAAYEATHATNALEAESQSQNGSDGDNGNGRNGNGRNGNCRDGNGRNGNPNENIRDARPVRFQELTMMCTKMVPEEEDRVEKIIGGLLDNIQGNVIATEPMRLKDAVRIANNLMDQQLKGYAVKMLKTKEGWRSTRETTVDSSHHSKGQMAMHCEMWDVSQGWAFDPGLQGYYRSDCPKLKDQNRGNKARNKNEIGKARGKAYVLGGGDANPNSNFIKGTFLLNHHYAFLLFESGVDRSFVSTTFSTLLDVTLDTLDVSYVVELANERIFKTNTILRGCTLGLLGHPLNINLMPLELSSFDIIIGSSVYSKIDLRSGYHQLRVRDEDILKMAFRTCYSHYEFQREKTEAVFQLLKQKLCSAPILALPKGSENFVVYCDASRKGLGAVLMQREKVIAYASHQLKIYEKNYTTHDLELGAVVFDLKMWRHYLYDTKCIVFTDHKSLQHILYQKELNMRQHRWLELLSNYNCEIRYHLGKANVVTDALREKEWIKPLRVQALVIKVGLNLPVQILNAQVKARKEENFGTEDLCGMIKKLERCIDGTLCMNGRSWIPCRGNLRELIMHESHKSKYSIHPGSDKMYQYLKKLYWWPNMRAKIATYISKCLTNAKVKVECQKPFGLLVQPMIPVWKWENVTMDFITKLPKTSTGQDIIWDRHLPLVEFSYNNSYHTSIKAASFEALYSQKCRLPICWAERIQAARDRQKTYADRRRKPLEFEVGDKVMLKVSPWKGVIRFNKRGKLNPRYIGPFKILAKVGTFAYRLEHPEQLS</sequence>
<dbReference type="GO" id="GO:0003964">
    <property type="term" value="F:RNA-directed DNA polymerase activity"/>
    <property type="evidence" value="ECO:0007669"/>
    <property type="project" value="UniProtKB-KW"/>
</dbReference>
<dbReference type="GO" id="GO:0004519">
    <property type="term" value="F:endonuclease activity"/>
    <property type="evidence" value="ECO:0007669"/>
    <property type="project" value="UniProtKB-KW"/>
</dbReference>
<dbReference type="InterPro" id="IPR041588">
    <property type="entry name" value="Integrase_H2C2"/>
</dbReference>
<dbReference type="Pfam" id="PF17917">
    <property type="entry name" value="RT_RNaseH"/>
    <property type="match status" value="1"/>
</dbReference>
<dbReference type="GO" id="GO:0004190">
    <property type="term" value="F:aspartic-type endopeptidase activity"/>
    <property type="evidence" value="ECO:0007669"/>
    <property type="project" value="UniProtKB-KW"/>
</dbReference>
<evidence type="ECO:0000259" key="16">
    <source>
        <dbReference type="Pfam" id="PF17917"/>
    </source>
</evidence>
<evidence type="ECO:0000256" key="6">
    <source>
        <dbReference type="ARBA" id="ARBA00022750"/>
    </source>
</evidence>
<keyword evidence="11 19" id="KW-0695">RNA-directed DNA polymerase</keyword>
<feature type="region of interest" description="Disordered" evidence="15">
    <location>
        <begin position="1"/>
        <end position="59"/>
    </location>
</feature>
<evidence type="ECO:0000313" key="19">
    <source>
        <dbReference type="EMBL" id="GEU34220.1"/>
    </source>
</evidence>
<comment type="caution">
    <text evidence="19">The sequence shown here is derived from an EMBL/GenBank/DDBJ whole genome shotgun (WGS) entry which is preliminary data.</text>
</comment>
<evidence type="ECO:0000256" key="10">
    <source>
        <dbReference type="ARBA" id="ARBA00022908"/>
    </source>
</evidence>
<keyword evidence="2" id="KW-0808">Transferase</keyword>
<evidence type="ECO:0000256" key="1">
    <source>
        <dbReference type="ARBA" id="ARBA00022670"/>
    </source>
</evidence>
<dbReference type="InterPro" id="IPR036397">
    <property type="entry name" value="RNaseH_sf"/>
</dbReference>
<feature type="compositionally biased region" description="Gly residues" evidence="15">
    <location>
        <begin position="25"/>
        <end position="36"/>
    </location>
</feature>
<keyword evidence="3" id="KW-0548">Nucleotidyltransferase</keyword>
<protein>
    <submittedName>
        <fullName evidence="19">Putative reverse transcriptase domain-containing protein</fullName>
    </submittedName>
</protein>
<dbReference type="InterPro" id="IPR041373">
    <property type="entry name" value="RT_RNaseH"/>
</dbReference>
<evidence type="ECO:0000256" key="11">
    <source>
        <dbReference type="ARBA" id="ARBA00022918"/>
    </source>
</evidence>
<dbReference type="Pfam" id="PF17921">
    <property type="entry name" value="Integrase_H2C2"/>
    <property type="match status" value="1"/>
</dbReference>
<dbReference type="GO" id="GO:0006310">
    <property type="term" value="P:DNA recombination"/>
    <property type="evidence" value="ECO:0007669"/>
    <property type="project" value="UniProtKB-KW"/>
</dbReference>
<feature type="domain" description="Integrase zinc-binding" evidence="17">
    <location>
        <begin position="557"/>
        <end position="611"/>
    </location>
</feature>
<keyword evidence="5" id="KW-0479">Metal-binding</keyword>
<dbReference type="InterPro" id="IPR056924">
    <property type="entry name" value="SH3_Tf2-1"/>
</dbReference>
<keyword evidence="1" id="KW-0645">Protease</keyword>
<evidence type="ECO:0000256" key="2">
    <source>
        <dbReference type="ARBA" id="ARBA00022679"/>
    </source>
</evidence>
<keyword evidence="6" id="KW-0064">Aspartyl protease</keyword>
<keyword evidence="9" id="KW-0460">Magnesium</keyword>
<dbReference type="InterPro" id="IPR043128">
    <property type="entry name" value="Rev_trsase/Diguanyl_cyclase"/>
</dbReference>
<dbReference type="FunFam" id="3.10.20.370:FF:000001">
    <property type="entry name" value="Retrovirus-related Pol polyprotein from transposon 17.6-like protein"/>
    <property type="match status" value="1"/>
</dbReference>
<keyword evidence="7" id="KW-0255">Endonuclease</keyword>
<dbReference type="InterPro" id="IPR050951">
    <property type="entry name" value="Retrovirus_Pol_polyprotein"/>
</dbReference>
<dbReference type="Gene3D" id="3.10.10.10">
    <property type="entry name" value="HIV Type 1 Reverse Transcriptase, subunit A, domain 1"/>
    <property type="match status" value="1"/>
</dbReference>
<evidence type="ECO:0000256" key="8">
    <source>
        <dbReference type="ARBA" id="ARBA00022801"/>
    </source>
</evidence>
<evidence type="ECO:0000256" key="15">
    <source>
        <dbReference type="SAM" id="MobiDB-lite"/>
    </source>
</evidence>
<dbReference type="GO" id="GO:0015074">
    <property type="term" value="P:DNA integration"/>
    <property type="evidence" value="ECO:0007669"/>
    <property type="project" value="UniProtKB-KW"/>
</dbReference>
<dbReference type="Gene3D" id="1.10.340.70">
    <property type="match status" value="1"/>
</dbReference>
<dbReference type="Pfam" id="PF08284">
    <property type="entry name" value="RVP_2"/>
    <property type="match status" value="1"/>
</dbReference>
<gene>
    <name evidence="19" type="ORF">Tci_006198</name>
</gene>
<dbReference type="CDD" id="cd09274">
    <property type="entry name" value="RNase_HI_RT_Ty3"/>
    <property type="match status" value="1"/>
</dbReference>
<organism evidence="19">
    <name type="scientific">Tanacetum cinerariifolium</name>
    <name type="common">Dalmatian daisy</name>
    <name type="synonym">Chrysanthemum cinerariifolium</name>
    <dbReference type="NCBI Taxonomy" id="118510"/>
    <lineage>
        <taxon>Eukaryota</taxon>
        <taxon>Viridiplantae</taxon>
        <taxon>Streptophyta</taxon>
        <taxon>Embryophyta</taxon>
        <taxon>Tracheophyta</taxon>
        <taxon>Spermatophyta</taxon>
        <taxon>Magnoliopsida</taxon>
        <taxon>eudicotyledons</taxon>
        <taxon>Gunneridae</taxon>
        <taxon>Pentapetalae</taxon>
        <taxon>asterids</taxon>
        <taxon>campanulids</taxon>
        <taxon>Asterales</taxon>
        <taxon>Asteraceae</taxon>
        <taxon>Asteroideae</taxon>
        <taxon>Anthemideae</taxon>
        <taxon>Anthemidinae</taxon>
        <taxon>Tanacetum</taxon>
    </lineage>
</organism>
<evidence type="ECO:0000259" key="17">
    <source>
        <dbReference type="Pfam" id="PF17921"/>
    </source>
</evidence>
<evidence type="ECO:0000259" key="18">
    <source>
        <dbReference type="Pfam" id="PF24626"/>
    </source>
</evidence>
<dbReference type="GO" id="GO:0046872">
    <property type="term" value="F:metal ion binding"/>
    <property type="evidence" value="ECO:0007669"/>
    <property type="project" value="UniProtKB-KW"/>
</dbReference>
<evidence type="ECO:0000256" key="4">
    <source>
        <dbReference type="ARBA" id="ARBA00022722"/>
    </source>
</evidence>
<evidence type="ECO:0000256" key="5">
    <source>
        <dbReference type="ARBA" id="ARBA00022723"/>
    </source>
</evidence>
<dbReference type="GO" id="GO:0003887">
    <property type="term" value="F:DNA-directed DNA polymerase activity"/>
    <property type="evidence" value="ECO:0007669"/>
    <property type="project" value="UniProtKB-KW"/>
</dbReference>
<evidence type="ECO:0000256" key="7">
    <source>
        <dbReference type="ARBA" id="ARBA00022759"/>
    </source>
</evidence>
<evidence type="ECO:0000256" key="3">
    <source>
        <dbReference type="ARBA" id="ARBA00022695"/>
    </source>
</evidence>
<dbReference type="Gene3D" id="3.30.70.270">
    <property type="match status" value="1"/>
</dbReference>
<dbReference type="PANTHER" id="PTHR37984:SF5">
    <property type="entry name" value="PROTEIN NYNRIN-LIKE"/>
    <property type="match status" value="1"/>
</dbReference>
<dbReference type="GO" id="GO:0003677">
    <property type="term" value="F:DNA binding"/>
    <property type="evidence" value="ECO:0007669"/>
    <property type="project" value="UniProtKB-KW"/>
</dbReference>
<reference evidence="19" key="1">
    <citation type="journal article" date="2019" name="Sci. Rep.">
        <title>Draft genome of Tanacetum cinerariifolium, the natural source of mosquito coil.</title>
        <authorList>
            <person name="Yamashiro T."/>
            <person name="Shiraishi A."/>
            <person name="Satake H."/>
            <person name="Nakayama K."/>
        </authorList>
    </citation>
    <scope>NUCLEOTIDE SEQUENCE</scope>
</reference>
<evidence type="ECO:0000256" key="9">
    <source>
        <dbReference type="ARBA" id="ARBA00022842"/>
    </source>
</evidence>
<keyword evidence="14" id="KW-0233">DNA recombination</keyword>
<feature type="domain" description="Reverse transcriptase RNase H-like" evidence="16">
    <location>
        <begin position="370"/>
        <end position="467"/>
    </location>
</feature>
<keyword evidence="12" id="KW-0239">DNA-directed DNA polymerase</keyword>
<dbReference type="AlphaFoldDB" id="A0A6L2JBU5"/>
<dbReference type="CDD" id="cd00303">
    <property type="entry name" value="retropepsin_like"/>
    <property type="match status" value="1"/>
</dbReference>
<keyword evidence="4" id="KW-0540">Nuclease</keyword>
<keyword evidence="10" id="KW-0229">DNA integration</keyword>
<evidence type="ECO:0000256" key="13">
    <source>
        <dbReference type="ARBA" id="ARBA00023125"/>
    </source>
</evidence>
<dbReference type="Gene3D" id="3.30.420.10">
    <property type="entry name" value="Ribonuclease H-like superfamily/Ribonuclease H"/>
    <property type="match status" value="1"/>
</dbReference>
<dbReference type="GO" id="GO:0006508">
    <property type="term" value="P:proteolysis"/>
    <property type="evidence" value="ECO:0007669"/>
    <property type="project" value="UniProtKB-KW"/>
</dbReference>
<dbReference type="Pfam" id="PF24626">
    <property type="entry name" value="SH3_Tf2-1"/>
    <property type="match status" value="1"/>
</dbReference>
<dbReference type="InterPro" id="IPR043502">
    <property type="entry name" value="DNA/RNA_pol_sf"/>
</dbReference>
<proteinExistence type="predicted"/>
<dbReference type="EMBL" id="BKCJ010000552">
    <property type="protein sequence ID" value="GEU34220.1"/>
    <property type="molecule type" value="Genomic_DNA"/>
</dbReference>